<protein>
    <submittedName>
        <fullName evidence="2">Uncharacterized protein</fullName>
    </submittedName>
</protein>
<evidence type="ECO:0000313" key="3">
    <source>
        <dbReference type="Proteomes" id="UP001054945"/>
    </source>
</evidence>
<dbReference type="Proteomes" id="UP001054945">
    <property type="component" value="Unassembled WGS sequence"/>
</dbReference>
<comment type="caution">
    <text evidence="2">The sequence shown here is derived from an EMBL/GenBank/DDBJ whole genome shotgun (WGS) entry which is preliminary data.</text>
</comment>
<accession>A0AAV4XBQ6</accession>
<keyword evidence="3" id="KW-1185">Reference proteome</keyword>
<dbReference type="AlphaFoldDB" id="A0AAV4XBQ6"/>
<feature type="region of interest" description="Disordered" evidence="1">
    <location>
        <begin position="36"/>
        <end position="55"/>
    </location>
</feature>
<evidence type="ECO:0000256" key="1">
    <source>
        <dbReference type="SAM" id="MobiDB-lite"/>
    </source>
</evidence>
<evidence type="ECO:0000313" key="2">
    <source>
        <dbReference type="EMBL" id="GIY91219.1"/>
    </source>
</evidence>
<gene>
    <name evidence="2" type="ORF">CEXT_472931</name>
</gene>
<proteinExistence type="predicted"/>
<name>A0AAV4XBQ6_CAEEX</name>
<feature type="region of interest" description="Disordered" evidence="1">
    <location>
        <begin position="63"/>
        <end position="97"/>
    </location>
</feature>
<dbReference type="EMBL" id="BPLR01017389">
    <property type="protein sequence ID" value="GIY91219.1"/>
    <property type="molecule type" value="Genomic_DNA"/>
</dbReference>
<feature type="compositionally biased region" description="Basic residues" evidence="1">
    <location>
        <begin position="73"/>
        <end position="88"/>
    </location>
</feature>
<sequence>MSPYEDIFPFDDPIEWVNQVKYLGLILDSKLTFRKHHHTENESSDGSEAKAVDSVMGGSSAMACGRLDALPPSRRRRKSTASRSRGRGASHTVAKPRTVAEGYPSCLKIPIMKRRNVE</sequence>
<reference evidence="2 3" key="1">
    <citation type="submission" date="2021-06" db="EMBL/GenBank/DDBJ databases">
        <title>Caerostris extrusa draft genome.</title>
        <authorList>
            <person name="Kono N."/>
            <person name="Arakawa K."/>
        </authorList>
    </citation>
    <scope>NUCLEOTIDE SEQUENCE [LARGE SCALE GENOMIC DNA]</scope>
</reference>
<organism evidence="2 3">
    <name type="scientific">Caerostris extrusa</name>
    <name type="common">Bark spider</name>
    <name type="synonym">Caerostris bankana</name>
    <dbReference type="NCBI Taxonomy" id="172846"/>
    <lineage>
        <taxon>Eukaryota</taxon>
        <taxon>Metazoa</taxon>
        <taxon>Ecdysozoa</taxon>
        <taxon>Arthropoda</taxon>
        <taxon>Chelicerata</taxon>
        <taxon>Arachnida</taxon>
        <taxon>Araneae</taxon>
        <taxon>Araneomorphae</taxon>
        <taxon>Entelegynae</taxon>
        <taxon>Araneoidea</taxon>
        <taxon>Araneidae</taxon>
        <taxon>Caerostris</taxon>
    </lineage>
</organism>